<organism evidence="1 2">
    <name type="scientific">Spirosoma rhododendri</name>
    <dbReference type="NCBI Taxonomy" id="2728024"/>
    <lineage>
        <taxon>Bacteria</taxon>
        <taxon>Pseudomonadati</taxon>
        <taxon>Bacteroidota</taxon>
        <taxon>Cytophagia</taxon>
        <taxon>Cytophagales</taxon>
        <taxon>Cytophagaceae</taxon>
        <taxon>Spirosoma</taxon>
    </lineage>
</organism>
<dbReference type="EMBL" id="CP051677">
    <property type="protein sequence ID" value="QJD79354.1"/>
    <property type="molecule type" value="Genomic_DNA"/>
</dbReference>
<dbReference type="Proteomes" id="UP000501128">
    <property type="component" value="Chromosome"/>
</dbReference>
<evidence type="ECO:0000313" key="2">
    <source>
        <dbReference type="Proteomes" id="UP000501128"/>
    </source>
</evidence>
<gene>
    <name evidence="1" type="ORF">HH216_13715</name>
</gene>
<dbReference type="KEGG" id="srho:HH216_13715"/>
<proteinExistence type="predicted"/>
<accession>A0A7L5DLJ6</accession>
<evidence type="ECO:0000313" key="1">
    <source>
        <dbReference type="EMBL" id="QJD79354.1"/>
    </source>
</evidence>
<protein>
    <submittedName>
        <fullName evidence="1">Uncharacterized protein</fullName>
    </submittedName>
</protein>
<name>A0A7L5DLJ6_9BACT</name>
<dbReference type="RefSeq" id="WP_169551320.1">
    <property type="nucleotide sequence ID" value="NZ_CP051677.1"/>
</dbReference>
<keyword evidence="2" id="KW-1185">Reference proteome</keyword>
<reference evidence="1 2" key="1">
    <citation type="submission" date="2020-04" db="EMBL/GenBank/DDBJ databases">
        <title>Genome sequencing of novel species.</title>
        <authorList>
            <person name="Heo J."/>
            <person name="Kim S.-J."/>
            <person name="Kim J.-S."/>
            <person name="Hong S.-B."/>
            <person name="Kwon S.-W."/>
        </authorList>
    </citation>
    <scope>NUCLEOTIDE SEQUENCE [LARGE SCALE GENOMIC DNA]</scope>
    <source>
        <strain evidence="1 2">CJU-R4</strain>
    </source>
</reference>
<dbReference type="AlphaFoldDB" id="A0A7L5DLJ6"/>
<sequence length="51" mass="5974">MKKETQKTGSERIIRRYSDHPIIQKKLAEANKFLETADLSFLDNPPRKKDS</sequence>